<dbReference type="KEGG" id="rml:FF011L_27330"/>
<dbReference type="AlphaFoldDB" id="A0A517MGG0"/>
<name>A0A517MGG0_9BACT</name>
<dbReference type="InterPro" id="IPR036514">
    <property type="entry name" value="SGNH_hydro_sf"/>
</dbReference>
<evidence type="ECO:0000313" key="1">
    <source>
        <dbReference type="EMBL" id="QDS93956.1"/>
    </source>
</evidence>
<keyword evidence="2" id="KW-1185">Reference proteome</keyword>
<evidence type="ECO:0000313" key="2">
    <source>
        <dbReference type="Proteomes" id="UP000320672"/>
    </source>
</evidence>
<protein>
    <submittedName>
        <fullName evidence="1">GDSL-like Lipase/Acylhydrolase</fullName>
    </submittedName>
</protein>
<dbReference type="CDD" id="cd00229">
    <property type="entry name" value="SGNH_hydrolase"/>
    <property type="match status" value="1"/>
</dbReference>
<proteinExistence type="predicted"/>
<accession>A0A517MGG0</accession>
<organism evidence="1 2">
    <name type="scientific">Roseimaritima multifibrata</name>
    <dbReference type="NCBI Taxonomy" id="1930274"/>
    <lineage>
        <taxon>Bacteria</taxon>
        <taxon>Pseudomonadati</taxon>
        <taxon>Planctomycetota</taxon>
        <taxon>Planctomycetia</taxon>
        <taxon>Pirellulales</taxon>
        <taxon>Pirellulaceae</taxon>
        <taxon>Roseimaritima</taxon>
    </lineage>
</organism>
<dbReference type="SUPFAM" id="SSF52266">
    <property type="entry name" value="SGNH hydrolase"/>
    <property type="match status" value="1"/>
</dbReference>
<gene>
    <name evidence="1" type="ORF">FF011L_27330</name>
</gene>
<dbReference type="Gene3D" id="3.40.50.1110">
    <property type="entry name" value="SGNH hydrolase"/>
    <property type="match status" value="1"/>
</dbReference>
<dbReference type="EMBL" id="CP036262">
    <property type="protein sequence ID" value="QDS93956.1"/>
    <property type="molecule type" value="Genomic_DNA"/>
</dbReference>
<reference evidence="1 2" key="1">
    <citation type="submission" date="2019-02" db="EMBL/GenBank/DDBJ databases">
        <title>Deep-cultivation of Planctomycetes and their phenomic and genomic characterization uncovers novel biology.</title>
        <authorList>
            <person name="Wiegand S."/>
            <person name="Jogler M."/>
            <person name="Boedeker C."/>
            <person name="Pinto D."/>
            <person name="Vollmers J."/>
            <person name="Rivas-Marin E."/>
            <person name="Kohn T."/>
            <person name="Peeters S.H."/>
            <person name="Heuer A."/>
            <person name="Rast P."/>
            <person name="Oberbeckmann S."/>
            <person name="Bunk B."/>
            <person name="Jeske O."/>
            <person name="Meyerdierks A."/>
            <person name="Storesund J.E."/>
            <person name="Kallscheuer N."/>
            <person name="Luecker S."/>
            <person name="Lage O.M."/>
            <person name="Pohl T."/>
            <person name="Merkel B.J."/>
            <person name="Hornburger P."/>
            <person name="Mueller R.-W."/>
            <person name="Bruemmer F."/>
            <person name="Labrenz M."/>
            <person name="Spormann A.M."/>
            <person name="Op den Camp H."/>
            <person name="Overmann J."/>
            <person name="Amann R."/>
            <person name="Jetten M.S.M."/>
            <person name="Mascher T."/>
            <person name="Medema M.H."/>
            <person name="Devos D.P."/>
            <person name="Kaster A.-K."/>
            <person name="Ovreas L."/>
            <person name="Rohde M."/>
            <person name="Galperin M.Y."/>
            <person name="Jogler C."/>
        </authorList>
    </citation>
    <scope>NUCLEOTIDE SEQUENCE [LARGE SCALE GENOMIC DNA]</scope>
    <source>
        <strain evidence="1 2">FF011L</strain>
    </source>
</reference>
<dbReference type="GO" id="GO:0016788">
    <property type="term" value="F:hydrolase activity, acting on ester bonds"/>
    <property type="evidence" value="ECO:0007669"/>
    <property type="project" value="UniProtKB-ARBA"/>
</dbReference>
<keyword evidence="1" id="KW-0378">Hydrolase</keyword>
<sequence>MGTGPTLKETPLFNRFFAAAIGCALLFGIAAPFDSAVLGTVSVNAAETSPTDVPDLKIGTQSVNKILFIGNSITRHGPAPKIGWTGNWGMAATSEENDYVHLLLERITQAAGGKPQAMIKNVATFERSLTDYDIKEELKQELAFNPDLIVVAIGENAVSPATDEAKAEFATAFANLFTELTKQGKPTLFVRSSFWHHAEKDNLMKQACENAGGVFIDISDLDQNPANFARAEQQIEHAGVAAHPGDKGMQAIADAIWSKLQN</sequence>
<dbReference type="Proteomes" id="UP000320672">
    <property type="component" value="Chromosome"/>
</dbReference>